<evidence type="ECO:0000256" key="7">
    <source>
        <dbReference type="RuleBase" id="RU004301"/>
    </source>
</evidence>
<comment type="function">
    <text evidence="6">Functions as a component of the Arp2/3 complex which is involved in regulation of actin polymerization and together with an activating nucleation-promoting factor (NPF) mediates the formation of branched actin networks.</text>
</comment>
<dbReference type="PANTHER" id="PTHR12644">
    <property type="entry name" value="ARP2/3 COMPLEX 16 KD SUBUNIT P16-ARC"/>
    <property type="match status" value="1"/>
</dbReference>
<evidence type="ECO:0000256" key="1">
    <source>
        <dbReference type="ARBA" id="ARBA00004245"/>
    </source>
</evidence>
<dbReference type="GO" id="GO:0044396">
    <property type="term" value="P:actin cortical patch organization"/>
    <property type="evidence" value="ECO:0007669"/>
    <property type="project" value="UniProtKB-ARBA"/>
</dbReference>
<dbReference type="InterPro" id="IPR006789">
    <property type="entry name" value="ARPC5"/>
</dbReference>
<dbReference type="GO" id="GO:0030833">
    <property type="term" value="P:regulation of actin filament polymerization"/>
    <property type="evidence" value="ECO:0007669"/>
    <property type="project" value="InterPro"/>
</dbReference>
<protein>
    <recommendedName>
        <fullName evidence="5 7">Actin-related protein 2/3 complex subunit 5</fullName>
    </recommendedName>
</protein>
<dbReference type="Gene3D" id="1.25.40.190">
    <property type="entry name" value="Actin-related protein 2/3 complex subunit 5"/>
    <property type="match status" value="1"/>
</dbReference>
<dbReference type="InterPro" id="IPR036743">
    <property type="entry name" value="ARPC5_sf"/>
</dbReference>
<comment type="subcellular location">
    <subcellularLocation>
        <location evidence="1">Cytoplasm</location>
        <location evidence="1">Cytoskeleton</location>
    </subcellularLocation>
</comment>
<dbReference type="Proteomes" id="UP000266861">
    <property type="component" value="Unassembled WGS sequence"/>
</dbReference>
<evidence type="ECO:0000256" key="4">
    <source>
        <dbReference type="ARBA" id="ARBA00023212"/>
    </source>
</evidence>
<evidence type="ECO:0000256" key="2">
    <source>
        <dbReference type="ARBA" id="ARBA00006084"/>
    </source>
</evidence>
<evidence type="ECO:0000313" key="9">
    <source>
        <dbReference type="Proteomes" id="UP000266861"/>
    </source>
</evidence>
<dbReference type="PIRSF" id="PIRSF039096">
    <property type="entry name" value="p16-ARC"/>
    <property type="match status" value="1"/>
</dbReference>
<dbReference type="SUPFAM" id="SSF69103">
    <property type="entry name" value="Arp2/3 complex 16 kDa subunit ARPC5"/>
    <property type="match status" value="1"/>
</dbReference>
<comment type="caution">
    <text evidence="8">The sequence shown here is derived from an EMBL/GenBank/DDBJ whole genome shotgun (WGS) entry which is preliminary data.</text>
</comment>
<dbReference type="AlphaFoldDB" id="A0A397HIF0"/>
<proteinExistence type="inferred from homology"/>
<accession>A0A397HIF0</accession>
<evidence type="ECO:0000256" key="3">
    <source>
        <dbReference type="ARBA" id="ARBA00022490"/>
    </source>
</evidence>
<comment type="function">
    <text evidence="7">Functions as component of the Arp2/3 complex which is involved in regulation of actin polymerization and together with an activating nucleation-promoting factor (NPF) mediates the formation of branched actin networks. Arp2/3 complex plays a critical role in the control of cell morphogenesis via the modulation of cell polarity development.</text>
</comment>
<gene>
    <name evidence="8" type="ORF">Glove_345g43</name>
</gene>
<dbReference type="GO" id="GO:0034314">
    <property type="term" value="P:Arp2/3 complex-mediated actin nucleation"/>
    <property type="evidence" value="ECO:0007669"/>
    <property type="project" value="InterPro"/>
</dbReference>
<name>A0A397HIF0_9GLOM</name>
<evidence type="ECO:0000256" key="5">
    <source>
        <dbReference type="ARBA" id="ARBA00040214"/>
    </source>
</evidence>
<dbReference type="GO" id="GO:0005885">
    <property type="term" value="C:Arp2/3 protein complex"/>
    <property type="evidence" value="ECO:0007669"/>
    <property type="project" value="InterPro"/>
</dbReference>
<organism evidence="8 9">
    <name type="scientific">Diversispora epigaea</name>
    <dbReference type="NCBI Taxonomy" id="1348612"/>
    <lineage>
        <taxon>Eukaryota</taxon>
        <taxon>Fungi</taxon>
        <taxon>Fungi incertae sedis</taxon>
        <taxon>Mucoromycota</taxon>
        <taxon>Glomeromycotina</taxon>
        <taxon>Glomeromycetes</taxon>
        <taxon>Diversisporales</taxon>
        <taxon>Diversisporaceae</taxon>
        <taxon>Diversispora</taxon>
    </lineage>
</organism>
<keyword evidence="4 7" id="KW-0206">Cytoskeleton</keyword>
<dbReference type="OrthoDB" id="429520at2759"/>
<reference evidence="8 9" key="1">
    <citation type="submission" date="2018-08" db="EMBL/GenBank/DDBJ databases">
        <title>Genome and evolution of the arbuscular mycorrhizal fungus Diversispora epigaea (formerly Glomus versiforme) and its bacterial endosymbionts.</title>
        <authorList>
            <person name="Sun X."/>
            <person name="Fei Z."/>
            <person name="Harrison M."/>
        </authorList>
    </citation>
    <scope>NUCLEOTIDE SEQUENCE [LARGE SCALE GENOMIC DNA]</scope>
    <source>
        <strain evidence="8 9">IT104</strain>
    </source>
</reference>
<sequence length="171" mass="18938">MSFRTIDVDALDEEQLAQEELFVYSDGIEIDPQEALNNVQTKSIEVRNLLTKNNPENALITAINDPPYGLNTTAAKELNAKIVMEVLNSIKATDILPLIKKLSIEQQDILMKYIYRGMAFSGKASDKPKTGASPPPPEPFNSAVLLNWHEKLTEIAGVGCIVRVITDRKTV</sequence>
<dbReference type="Pfam" id="PF04699">
    <property type="entry name" value="P16-Arc"/>
    <property type="match status" value="1"/>
</dbReference>
<dbReference type="FunFam" id="1.25.40.190:FF:000003">
    <property type="entry name" value="Actin-related protein 2/3 complex subunit 5"/>
    <property type="match status" value="1"/>
</dbReference>
<keyword evidence="3" id="KW-0963">Cytoplasm</keyword>
<comment type="similarity">
    <text evidence="2 7">Belongs to the ARPC5 family.</text>
</comment>
<dbReference type="EMBL" id="PQFF01000315">
    <property type="protein sequence ID" value="RHZ61868.1"/>
    <property type="molecule type" value="Genomic_DNA"/>
</dbReference>
<evidence type="ECO:0000256" key="6">
    <source>
        <dbReference type="ARBA" id="ARBA00060329"/>
    </source>
</evidence>
<evidence type="ECO:0000313" key="8">
    <source>
        <dbReference type="EMBL" id="RHZ61868.1"/>
    </source>
</evidence>
<dbReference type="STRING" id="1348612.A0A397HIF0"/>
<keyword evidence="9" id="KW-1185">Reference proteome</keyword>